<keyword evidence="2" id="KW-1185">Reference proteome</keyword>
<accession>A0A942YFM6</accession>
<comment type="caution">
    <text evidence="1">The sequence shown here is derived from an EMBL/GenBank/DDBJ whole genome shotgun (WGS) entry which is preliminary data.</text>
</comment>
<evidence type="ECO:0000313" key="1">
    <source>
        <dbReference type="EMBL" id="MBS4193475.1"/>
    </source>
</evidence>
<name>A0A942YFM6_9BACI</name>
<dbReference type="Proteomes" id="UP000681414">
    <property type="component" value="Unassembled WGS sequence"/>
</dbReference>
<dbReference type="AlphaFoldDB" id="A0A942YFM6"/>
<dbReference type="EMBL" id="JAGYPG010000001">
    <property type="protein sequence ID" value="MBS4193475.1"/>
    <property type="molecule type" value="Genomic_DNA"/>
</dbReference>
<gene>
    <name evidence="1" type="ORF">KHA97_00135</name>
</gene>
<proteinExistence type="predicted"/>
<evidence type="ECO:0000313" key="2">
    <source>
        <dbReference type="Proteomes" id="UP000681414"/>
    </source>
</evidence>
<sequence length="78" mass="9024">MRFNHIELVEIEEGRGVVIETAKLLPGVTLKVYDQQDAELVVEKIDIPFKWTEKTQDMFGKLDELKAVDLFEIVRACM</sequence>
<protein>
    <submittedName>
        <fullName evidence="1">Uncharacterized protein</fullName>
    </submittedName>
</protein>
<organism evidence="1 2">
    <name type="scientific">Lederbergia citri</name>
    <dbReference type="NCBI Taxonomy" id="2833580"/>
    <lineage>
        <taxon>Bacteria</taxon>
        <taxon>Bacillati</taxon>
        <taxon>Bacillota</taxon>
        <taxon>Bacilli</taxon>
        <taxon>Bacillales</taxon>
        <taxon>Bacillaceae</taxon>
        <taxon>Lederbergia</taxon>
    </lineage>
</organism>
<dbReference type="RefSeq" id="WP_213122778.1">
    <property type="nucleotide sequence ID" value="NZ_JAGYPG010000001.1"/>
</dbReference>
<reference evidence="1 2" key="1">
    <citation type="submission" date="2021-05" db="EMBL/GenBank/DDBJ databases">
        <title>Novel Bacillus species.</title>
        <authorList>
            <person name="Liu G."/>
        </authorList>
    </citation>
    <scope>NUCLEOTIDE SEQUENCE [LARGE SCALE GENOMIC DNA]</scope>
    <source>
        <strain evidence="2">FJAT-49780</strain>
    </source>
</reference>